<feature type="transmembrane region" description="Helical" evidence="1">
    <location>
        <begin position="58"/>
        <end position="76"/>
    </location>
</feature>
<dbReference type="OrthoDB" id="3297319at2"/>
<dbReference type="EMBL" id="FQZK01000003">
    <property type="protein sequence ID" value="SHJ10642.1"/>
    <property type="molecule type" value="Genomic_DNA"/>
</dbReference>
<keyword evidence="1" id="KW-1133">Transmembrane helix</keyword>
<accession>A0A1M6GL10</accession>
<feature type="transmembrane region" description="Helical" evidence="1">
    <location>
        <begin position="127"/>
        <end position="145"/>
    </location>
</feature>
<protein>
    <submittedName>
        <fullName evidence="2">Uncharacterized protein</fullName>
    </submittedName>
</protein>
<sequence>MGSQPTPEEAANALQDISDRREQATAPDAHPTWTIWAFALAVLAIGVTSDLLPELRTPLLYALVAAALLFTFLPRWKRSGAALGYQRSPVARPAGTPARARVLRMLTMLGLIIVVAVGATVMRNFDVPYPMTIGSAVIVATMPLWRRLLDSASRAPKA</sequence>
<keyword evidence="1" id="KW-0812">Transmembrane</keyword>
<reference evidence="2 3" key="1">
    <citation type="submission" date="2016-11" db="EMBL/GenBank/DDBJ databases">
        <authorList>
            <person name="Jaros S."/>
            <person name="Januszkiewicz K."/>
            <person name="Wedrychowicz H."/>
        </authorList>
    </citation>
    <scope>NUCLEOTIDE SEQUENCE [LARGE SCALE GENOMIC DNA]</scope>
    <source>
        <strain evidence="2 3">CGMCC 4.5723</strain>
    </source>
</reference>
<dbReference type="Proteomes" id="UP000184452">
    <property type="component" value="Unassembled WGS sequence"/>
</dbReference>
<evidence type="ECO:0000256" key="1">
    <source>
        <dbReference type="SAM" id="Phobius"/>
    </source>
</evidence>
<evidence type="ECO:0000313" key="3">
    <source>
        <dbReference type="Proteomes" id="UP000184452"/>
    </source>
</evidence>
<gene>
    <name evidence="2" type="ORF">SAMN05421803_103450</name>
</gene>
<feature type="transmembrane region" description="Helical" evidence="1">
    <location>
        <begin position="102"/>
        <end position="121"/>
    </location>
</feature>
<evidence type="ECO:0000313" key="2">
    <source>
        <dbReference type="EMBL" id="SHJ10642.1"/>
    </source>
</evidence>
<name>A0A1M6GL10_9ACTN</name>
<dbReference type="RefSeq" id="WP_073377353.1">
    <property type="nucleotide sequence ID" value="NZ_FQZK01000003.1"/>
</dbReference>
<proteinExistence type="predicted"/>
<feature type="transmembrane region" description="Helical" evidence="1">
    <location>
        <begin position="33"/>
        <end position="52"/>
    </location>
</feature>
<keyword evidence="1" id="KW-0472">Membrane</keyword>
<keyword evidence="3" id="KW-1185">Reference proteome</keyword>
<organism evidence="2 3">
    <name type="scientific">Nocardiopsis flavescens</name>
    <dbReference type="NCBI Taxonomy" id="758803"/>
    <lineage>
        <taxon>Bacteria</taxon>
        <taxon>Bacillati</taxon>
        <taxon>Actinomycetota</taxon>
        <taxon>Actinomycetes</taxon>
        <taxon>Streptosporangiales</taxon>
        <taxon>Nocardiopsidaceae</taxon>
        <taxon>Nocardiopsis</taxon>
    </lineage>
</organism>
<dbReference type="AlphaFoldDB" id="A0A1M6GL10"/>